<proteinExistence type="inferred from homology"/>
<evidence type="ECO:0000313" key="8">
    <source>
        <dbReference type="Proteomes" id="UP000188354"/>
    </source>
</evidence>
<comment type="subcellular location">
    <subcellularLocation>
        <location evidence="1">Membrane</location>
        <topology evidence="1">Multi-pass membrane protein</topology>
    </subcellularLocation>
</comment>
<sequence>MAKGDELKEKLLHKQSDLEEIAEDEESLWKRVWEESKKMWLVAGAAIFFRFSIFGITVVNQAFIGHIGSMELAAYAVVMTLLVRFALGLLLGMSSALGTLCGQAYGAKQYNMLGLHLQRSWIVLLVASTILLPIFIFTTPILKALGQEESIVKEAGHISLWSIGVVYGYSISFTCQIFLQVQSKNMIVSYLAAASLVIHVILSWLLTVKFKFEVNGAMGSTVVAYWLSNLGQVLYILYKCPETWYGFSSSAFKDLWAVTKLSLSSGVMLCLEMWYYTILILLTGNLEGAEISLGALSICLNINGWGLVIAMGFCTAASVRVSNELGRGSAKAVKFSIWITVLTSLAIGIVFFFIIIFLKEKLAYIFTTSPEVVEAASDLSSLLAISMLLNTVQPVLSGVAVGAGLQGIVAYVNIASYYIIGIPFGILIGFYFDLKVKGVWLGMLFGTFVQTIVLIIITSRTDWDQQVEKAKNRLNKFGGVENSEITSSGTSI</sequence>
<feature type="transmembrane region" description="Helical" evidence="6">
    <location>
        <begin position="72"/>
        <end position="100"/>
    </location>
</feature>
<accession>A0A4P1RAJ3</accession>
<evidence type="ECO:0000256" key="4">
    <source>
        <dbReference type="ARBA" id="ARBA00022989"/>
    </source>
</evidence>
<protein>
    <recommendedName>
        <fullName evidence="6">Protein DETOXIFICATION</fullName>
    </recommendedName>
    <alternativeName>
        <fullName evidence="6">Multidrug and toxic compound extrusion protein</fullName>
    </alternativeName>
</protein>
<dbReference type="AlphaFoldDB" id="A0A4P1RAJ3"/>
<evidence type="ECO:0000256" key="1">
    <source>
        <dbReference type="ARBA" id="ARBA00004141"/>
    </source>
</evidence>
<evidence type="ECO:0000256" key="5">
    <source>
        <dbReference type="ARBA" id="ARBA00023136"/>
    </source>
</evidence>
<feature type="transmembrane region" description="Helical" evidence="6">
    <location>
        <begin position="186"/>
        <end position="206"/>
    </location>
</feature>
<dbReference type="Pfam" id="PF01554">
    <property type="entry name" value="MatE"/>
    <property type="match status" value="2"/>
</dbReference>
<keyword evidence="4 6" id="KW-1133">Transmembrane helix</keyword>
<keyword evidence="5 6" id="KW-0472">Membrane</keyword>
<dbReference type="InterPro" id="IPR002528">
    <property type="entry name" value="MATE_fam"/>
</dbReference>
<organism evidence="7 8">
    <name type="scientific">Lupinus angustifolius</name>
    <name type="common">Narrow-leaved blue lupine</name>
    <dbReference type="NCBI Taxonomy" id="3871"/>
    <lineage>
        <taxon>Eukaryota</taxon>
        <taxon>Viridiplantae</taxon>
        <taxon>Streptophyta</taxon>
        <taxon>Embryophyta</taxon>
        <taxon>Tracheophyta</taxon>
        <taxon>Spermatophyta</taxon>
        <taxon>Magnoliopsida</taxon>
        <taxon>eudicotyledons</taxon>
        <taxon>Gunneridae</taxon>
        <taxon>Pentapetalae</taxon>
        <taxon>rosids</taxon>
        <taxon>fabids</taxon>
        <taxon>Fabales</taxon>
        <taxon>Fabaceae</taxon>
        <taxon>Papilionoideae</taxon>
        <taxon>50 kb inversion clade</taxon>
        <taxon>genistoids sensu lato</taxon>
        <taxon>core genistoids</taxon>
        <taxon>Genisteae</taxon>
        <taxon>Lupinus</taxon>
    </lineage>
</organism>
<feature type="transmembrane region" description="Helical" evidence="6">
    <location>
        <begin position="39"/>
        <end position="60"/>
    </location>
</feature>
<dbReference type="PANTHER" id="PTHR11206">
    <property type="entry name" value="MULTIDRUG RESISTANCE PROTEIN"/>
    <property type="match status" value="1"/>
</dbReference>
<dbReference type="InterPro" id="IPR045069">
    <property type="entry name" value="MATE_euk"/>
</dbReference>
<feature type="transmembrane region" description="Helical" evidence="6">
    <location>
        <begin position="438"/>
        <end position="457"/>
    </location>
</feature>
<keyword evidence="3 6" id="KW-0812">Transmembrane</keyword>
<feature type="transmembrane region" description="Helical" evidence="6">
    <location>
        <begin position="302"/>
        <end position="323"/>
    </location>
</feature>
<evidence type="ECO:0000256" key="6">
    <source>
        <dbReference type="RuleBase" id="RU004914"/>
    </source>
</evidence>
<keyword evidence="8" id="KW-1185">Reference proteome</keyword>
<evidence type="ECO:0000256" key="3">
    <source>
        <dbReference type="ARBA" id="ARBA00022692"/>
    </source>
</evidence>
<dbReference type="GO" id="GO:0015297">
    <property type="term" value="F:antiporter activity"/>
    <property type="evidence" value="ECO:0007669"/>
    <property type="project" value="InterPro"/>
</dbReference>
<dbReference type="NCBIfam" id="TIGR00797">
    <property type="entry name" value="matE"/>
    <property type="match status" value="1"/>
</dbReference>
<feature type="transmembrane region" description="Helical" evidence="6">
    <location>
        <begin position="158"/>
        <end position="179"/>
    </location>
</feature>
<dbReference type="GO" id="GO:0016020">
    <property type="term" value="C:membrane"/>
    <property type="evidence" value="ECO:0007669"/>
    <property type="project" value="UniProtKB-SubCell"/>
</dbReference>
<feature type="transmembrane region" description="Helical" evidence="6">
    <location>
        <begin position="218"/>
        <end position="238"/>
    </location>
</feature>
<feature type="transmembrane region" description="Helical" evidence="6">
    <location>
        <begin position="335"/>
        <end position="359"/>
    </location>
</feature>
<dbReference type="Gramene" id="OIW06461">
    <property type="protein sequence ID" value="OIW06461"/>
    <property type="gene ID" value="TanjilG_05232"/>
</dbReference>
<evidence type="ECO:0000256" key="2">
    <source>
        <dbReference type="ARBA" id="ARBA00010199"/>
    </source>
</evidence>
<reference evidence="7 8" key="1">
    <citation type="journal article" date="2017" name="Plant Biotechnol. J.">
        <title>A comprehensive draft genome sequence for lupin (Lupinus angustifolius), an emerging health food: insights into plant-microbe interactions and legume evolution.</title>
        <authorList>
            <person name="Hane J.K."/>
            <person name="Ming Y."/>
            <person name="Kamphuis L.G."/>
            <person name="Nelson M.N."/>
            <person name="Garg G."/>
            <person name="Atkins C.A."/>
            <person name="Bayer P.E."/>
            <person name="Bravo A."/>
            <person name="Bringans S."/>
            <person name="Cannon S."/>
            <person name="Edwards D."/>
            <person name="Foley R."/>
            <person name="Gao L.L."/>
            <person name="Harrison M.J."/>
            <person name="Huang W."/>
            <person name="Hurgobin B."/>
            <person name="Li S."/>
            <person name="Liu C.W."/>
            <person name="McGrath A."/>
            <person name="Morahan G."/>
            <person name="Murray J."/>
            <person name="Weller J."/>
            <person name="Jian J."/>
            <person name="Singh K.B."/>
        </authorList>
    </citation>
    <scope>NUCLEOTIDE SEQUENCE</scope>
    <source>
        <strain evidence="8">cv. Tanjil</strain>
        <tissue evidence="7">Whole plant</tissue>
    </source>
</reference>
<feature type="transmembrane region" description="Helical" evidence="6">
    <location>
        <begin position="408"/>
        <end position="432"/>
    </location>
</feature>
<dbReference type="CDD" id="cd13132">
    <property type="entry name" value="MATE_eukaryotic"/>
    <property type="match status" value="1"/>
</dbReference>
<dbReference type="GO" id="GO:1990961">
    <property type="term" value="P:xenobiotic detoxification by transmembrane export across the plasma membrane"/>
    <property type="evidence" value="ECO:0007669"/>
    <property type="project" value="InterPro"/>
</dbReference>
<dbReference type="Proteomes" id="UP000188354">
    <property type="component" value="Chromosome LG08"/>
</dbReference>
<name>A0A4P1RAJ3_LUPAN</name>
<dbReference type="GO" id="GO:0042910">
    <property type="term" value="F:xenobiotic transmembrane transporter activity"/>
    <property type="evidence" value="ECO:0007669"/>
    <property type="project" value="InterPro"/>
</dbReference>
<dbReference type="EMBL" id="CM007368">
    <property type="protein sequence ID" value="OIW06461.1"/>
    <property type="molecule type" value="Genomic_DNA"/>
</dbReference>
<comment type="similarity">
    <text evidence="2 6">Belongs to the multi antimicrobial extrusion (MATE) (TC 2.A.66.1) family.</text>
</comment>
<gene>
    <name evidence="7" type="ORF">TanjilG_05232</name>
</gene>
<evidence type="ECO:0000313" key="7">
    <source>
        <dbReference type="EMBL" id="OIW06461.1"/>
    </source>
</evidence>
<feature type="transmembrane region" description="Helical" evidence="6">
    <location>
        <begin position="121"/>
        <end position="138"/>
    </location>
</feature>
<feature type="transmembrane region" description="Helical" evidence="6">
    <location>
        <begin position="258"/>
        <end position="282"/>
    </location>
</feature>
<feature type="transmembrane region" description="Helical" evidence="6">
    <location>
        <begin position="379"/>
        <end position="401"/>
    </location>
</feature>